<accession>A0ACC0NGE2</accession>
<name>A0ACC0NGE2_RHOML</name>
<reference evidence="1" key="1">
    <citation type="submission" date="2022-02" db="EMBL/GenBank/DDBJ databases">
        <title>Plant Genome Project.</title>
        <authorList>
            <person name="Zhang R.-G."/>
        </authorList>
    </citation>
    <scope>NUCLEOTIDE SEQUENCE</scope>
    <source>
        <strain evidence="1">AT1</strain>
    </source>
</reference>
<proteinExistence type="predicted"/>
<organism evidence="1 2">
    <name type="scientific">Rhododendron molle</name>
    <name type="common">Chinese azalea</name>
    <name type="synonym">Azalea mollis</name>
    <dbReference type="NCBI Taxonomy" id="49168"/>
    <lineage>
        <taxon>Eukaryota</taxon>
        <taxon>Viridiplantae</taxon>
        <taxon>Streptophyta</taxon>
        <taxon>Embryophyta</taxon>
        <taxon>Tracheophyta</taxon>
        <taxon>Spermatophyta</taxon>
        <taxon>Magnoliopsida</taxon>
        <taxon>eudicotyledons</taxon>
        <taxon>Gunneridae</taxon>
        <taxon>Pentapetalae</taxon>
        <taxon>asterids</taxon>
        <taxon>Ericales</taxon>
        <taxon>Ericaceae</taxon>
        <taxon>Ericoideae</taxon>
        <taxon>Rhodoreae</taxon>
        <taxon>Rhododendron</taxon>
    </lineage>
</organism>
<gene>
    <name evidence="1" type="ORF">RHMOL_Rhmol06G0264900</name>
</gene>
<dbReference type="Proteomes" id="UP001062846">
    <property type="component" value="Chromosome 6"/>
</dbReference>
<dbReference type="EMBL" id="CM046393">
    <property type="protein sequence ID" value="KAI8552412.1"/>
    <property type="molecule type" value="Genomic_DNA"/>
</dbReference>
<evidence type="ECO:0000313" key="2">
    <source>
        <dbReference type="Proteomes" id="UP001062846"/>
    </source>
</evidence>
<sequence>MQDASYQFTKILRVYFCKALDCTNYQIFLQAEDKSVASTEDFKLTVASVPGVTVLSSCMKEKDRRYYTVEDPLSLASSVYEYYILEDRK</sequence>
<evidence type="ECO:0000313" key="1">
    <source>
        <dbReference type="EMBL" id="KAI8552412.1"/>
    </source>
</evidence>
<protein>
    <submittedName>
        <fullName evidence="1">Uncharacterized protein</fullName>
    </submittedName>
</protein>
<keyword evidence="2" id="KW-1185">Reference proteome</keyword>
<comment type="caution">
    <text evidence="1">The sequence shown here is derived from an EMBL/GenBank/DDBJ whole genome shotgun (WGS) entry which is preliminary data.</text>
</comment>